<dbReference type="GeneID" id="94374493"/>
<dbReference type="Proteomes" id="UP000824334">
    <property type="component" value="Chromosome"/>
</dbReference>
<proteinExistence type="predicted"/>
<protein>
    <submittedName>
        <fullName evidence="2">Nuclear transport factor 2 family protein</fullName>
    </submittedName>
</protein>
<evidence type="ECO:0000313" key="3">
    <source>
        <dbReference type="Proteomes" id="UP000824334"/>
    </source>
</evidence>
<reference evidence="2 3" key="1">
    <citation type="submission" date="2021-07" db="EMBL/GenBank/DDBJ databases">
        <title>Isolation and characterization of bacteria from a gold mining with a capacity of golden bioaccumulation.</title>
        <authorList>
            <person name="Yang X.J."/>
        </authorList>
    </citation>
    <scope>NUCLEOTIDE SEQUENCE [LARGE SCALE GENOMIC DNA]</scope>
    <source>
        <strain evidence="2 3">Au29</strain>
    </source>
</reference>
<organism evidence="2 3">
    <name type="scientific">Brevundimonas nasdae</name>
    <dbReference type="NCBI Taxonomy" id="172043"/>
    <lineage>
        <taxon>Bacteria</taxon>
        <taxon>Pseudomonadati</taxon>
        <taxon>Pseudomonadota</taxon>
        <taxon>Alphaproteobacteria</taxon>
        <taxon>Caulobacterales</taxon>
        <taxon>Caulobacteraceae</taxon>
        <taxon>Brevundimonas</taxon>
    </lineage>
</organism>
<feature type="domain" description="SnoaL-like" evidence="1">
    <location>
        <begin position="9"/>
        <end position="114"/>
    </location>
</feature>
<evidence type="ECO:0000259" key="1">
    <source>
        <dbReference type="Pfam" id="PF12680"/>
    </source>
</evidence>
<evidence type="ECO:0000313" key="2">
    <source>
        <dbReference type="EMBL" id="QYC11246.1"/>
    </source>
</evidence>
<dbReference type="RefSeq" id="WP_219353872.1">
    <property type="nucleotide sequence ID" value="NZ_CBFGPT010000015.1"/>
</dbReference>
<gene>
    <name evidence="2" type="ORF">KWG56_04390</name>
</gene>
<dbReference type="InterPro" id="IPR037401">
    <property type="entry name" value="SnoaL-like"/>
</dbReference>
<dbReference type="Pfam" id="PF12680">
    <property type="entry name" value="SnoaL_2"/>
    <property type="match status" value="1"/>
</dbReference>
<sequence length="131" mass="14690">MTSPARAVVDKMFEAFLAKDLETAQSTVTEDTLWVHNGSQKMPALRFVGKSGTEKFFSTAFNTIVFDYFRPLTFIEQGDTIAVLGEESFTPEGQPKVTNRWVQVYTIRDGLIAQMDEYATSASAEDYIVID</sequence>
<keyword evidence="3" id="KW-1185">Reference proteome</keyword>
<accession>A0ABX8TJ38</accession>
<name>A0ABX8TJ38_9CAUL</name>
<dbReference type="EMBL" id="CP080034">
    <property type="protein sequence ID" value="QYC11246.1"/>
    <property type="molecule type" value="Genomic_DNA"/>
</dbReference>